<feature type="transmembrane region" description="Helical" evidence="8">
    <location>
        <begin position="194"/>
        <end position="213"/>
    </location>
</feature>
<evidence type="ECO:0000256" key="7">
    <source>
        <dbReference type="SAM" id="MobiDB-lite"/>
    </source>
</evidence>
<evidence type="ECO:0000256" key="3">
    <source>
        <dbReference type="ARBA" id="ARBA00022692"/>
    </source>
</evidence>
<dbReference type="GO" id="GO:0006508">
    <property type="term" value="P:proteolysis"/>
    <property type="evidence" value="ECO:0007669"/>
    <property type="project" value="UniProtKB-KW"/>
</dbReference>
<comment type="caution">
    <text evidence="10">The sequence shown here is derived from an EMBL/GenBank/DDBJ whole genome shotgun (WGS) entry which is preliminary data.</text>
</comment>
<gene>
    <name evidence="10" type="ORF">GCM10022233_16980</name>
</gene>
<proteinExistence type="inferred from homology"/>
<feature type="transmembrane region" description="Helical" evidence="8">
    <location>
        <begin position="294"/>
        <end position="314"/>
    </location>
</feature>
<name>A0ABP7UMH6_9ACTN</name>
<feature type="transmembrane region" description="Helical" evidence="8">
    <location>
        <begin position="219"/>
        <end position="236"/>
    </location>
</feature>
<feature type="transmembrane region" description="Helical" evidence="8">
    <location>
        <begin position="83"/>
        <end position="103"/>
    </location>
</feature>
<keyword evidence="6 8" id="KW-0472">Membrane</keyword>
<feature type="transmembrane region" description="Helical" evidence="8">
    <location>
        <begin position="164"/>
        <end position="182"/>
    </location>
</feature>
<evidence type="ECO:0000256" key="8">
    <source>
        <dbReference type="SAM" id="Phobius"/>
    </source>
</evidence>
<keyword evidence="5 8" id="KW-1133">Transmembrane helix</keyword>
<dbReference type="InterPro" id="IPR035952">
    <property type="entry name" value="Rhomboid-like_sf"/>
</dbReference>
<comment type="subcellular location">
    <subcellularLocation>
        <location evidence="1">Membrane</location>
        <topology evidence="1">Multi-pass membrane protein</topology>
    </subcellularLocation>
</comment>
<keyword evidence="4" id="KW-0378">Hydrolase</keyword>
<evidence type="ECO:0000313" key="11">
    <source>
        <dbReference type="Proteomes" id="UP001499984"/>
    </source>
</evidence>
<dbReference type="RefSeq" id="WP_345010206.1">
    <property type="nucleotide sequence ID" value="NZ_BAAAZY010000006.1"/>
</dbReference>
<dbReference type="SUPFAM" id="SSF144091">
    <property type="entry name" value="Rhomboid-like"/>
    <property type="match status" value="1"/>
</dbReference>
<evidence type="ECO:0000256" key="5">
    <source>
        <dbReference type="ARBA" id="ARBA00022989"/>
    </source>
</evidence>
<protein>
    <submittedName>
        <fullName evidence="10">Rhomboid family intramembrane serine protease</fullName>
    </submittedName>
</protein>
<organism evidence="10 11">
    <name type="scientific">Streptomyces shaanxiensis</name>
    <dbReference type="NCBI Taxonomy" id="653357"/>
    <lineage>
        <taxon>Bacteria</taxon>
        <taxon>Bacillati</taxon>
        <taxon>Actinomycetota</taxon>
        <taxon>Actinomycetes</taxon>
        <taxon>Kitasatosporales</taxon>
        <taxon>Streptomycetaceae</taxon>
        <taxon>Streptomyces</taxon>
    </lineage>
</organism>
<evidence type="ECO:0000256" key="6">
    <source>
        <dbReference type="ARBA" id="ARBA00023136"/>
    </source>
</evidence>
<dbReference type="InterPro" id="IPR022764">
    <property type="entry name" value="Peptidase_S54_rhomboid_dom"/>
</dbReference>
<evidence type="ECO:0000313" key="10">
    <source>
        <dbReference type="EMBL" id="GAA4047617.1"/>
    </source>
</evidence>
<dbReference type="PANTHER" id="PTHR43731:SF14">
    <property type="entry name" value="PRESENILIN-ASSOCIATED RHOMBOID-LIKE PROTEIN, MITOCHONDRIAL"/>
    <property type="match status" value="1"/>
</dbReference>
<feature type="region of interest" description="Disordered" evidence="7">
    <location>
        <begin position="1"/>
        <end position="26"/>
    </location>
</feature>
<dbReference type="GO" id="GO:0008233">
    <property type="term" value="F:peptidase activity"/>
    <property type="evidence" value="ECO:0007669"/>
    <property type="project" value="UniProtKB-KW"/>
</dbReference>
<comment type="similarity">
    <text evidence="2">Belongs to the peptidase S54 family.</text>
</comment>
<sequence length="326" mass="34784">MEPESTQSESSQSQSAQSQSAQPTATTCYRHPKVESHVRCTRCDRYICPDCMREASVGHQCVECVKEGARSVRQARTLVGGRIAATPLVTSVLIGLNVLAYVAEVVRPEILDRFSMLGARLAGPDGYYVYAPGYPSDLHAEGVVAGEWDRLLTSGFLHSAPTEGTFGVLHIVMNMLTLWQLGRVVEPMLGRARYLALYLLATLGGSVFELLLTDPHVESVGASGAIFGLGAAYYVLAHRIGADMRSVNRFMAFLLLWLLLSASITSWQGHLGGLLTGAAVTFAYAYAPRGPRQALIQAAACVGVVVLLAMAAVAKVAELTGGGIAQ</sequence>
<keyword evidence="10" id="KW-0645">Protease</keyword>
<evidence type="ECO:0000259" key="9">
    <source>
        <dbReference type="Pfam" id="PF01694"/>
    </source>
</evidence>
<dbReference type="InterPro" id="IPR050925">
    <property type="entry name" value="Rhomboid_protease_S54"/>
</dbReference>
<evidence type="ECO:0000256" key="1">
    <source>
        <dbReference type="ARBA" id="ARBA00004141"/>
    </source>
</evidence>
<keyword evidence="3 8" id="KW-0812">Transmembrane</keyword>
<feature type="domain" description="Peptidase S54 rhomboid" evidence="9">
    <location>
        <begin position="146"/>
        <end position="284"/>
    </location>
</feature>
<feature type="transmembrane region" description="Helical" evidence="8">
    <location>
        <begin position="248"/>
        <end position="264"/>
    </location>
</feature>
<keyword evidence="11" id="KW-1185">Reference proteome</keyword>
<dbReference type="EMBL" id="BAAAZY010000006">
    <property type="protein sequence ID" value="GAA4047617.1"/>
    <property type="molecule type" value="Genomic_DNA"/>
</dbReference>
<evidence type="ECO:0000256" key="2">
    <source>
        <dbReference type="ARBA" id="ARBA00009045"/>
    </source>
</evidence>
<accession>A0ABP7UMH6</accession>
<evidence type="ECO:0000256" key="4">
    <source>
        <dbReference type="ARBA" id="ARBA00022801"/>
    </source>
</evidence>
<feature type="transmembrane region" description="Helical" evidence="8">
    <location>
        <begin position="270"/>
        <end position="287"/>
    </location>
</feature>
<dbReference type="Gene3D" id="1.20.1540.10">
    <property type="entry name" value="Rhomboid-like"/>
    <property type="match status" value="1"/>
</dbReference>
<dbReference type="Pfam" id="PF01694">
    <property type="entry name" value="Rhomboid"/>
    <property type="match status" value="1"/>
</dbReference>
<dbReference type="PANTHER" id="PTHR43731">
    <property type="entry name" value="RHOMBOID PROTEASE"/>
    <property type="match status" value="1"/>
</dbReference>
<reference evidence="11" key="1">
    <citation type="journal article" date="2019" name="Int. J. Syst. Evol. Microbiol.">
        <title>The Global Catalogue of Microorganisms (GCM) 10K type strain sequencing project: providing services to taxonomists for standard genome sequencing and annotation.</title>
        <authorList>
            <consortium name="The Broad Institute Genomics Platform"/>
            <consortium name="The Broad Institute Genome Sequencing Center for Infectious Disease"/>
            <person name="Wu L."/>
            <person name="Ma J."/>
        </authorList>
    </citation>
    <scope>NUCLEOTIDE SEQUENCE [LARGE SCALE GENOMIC DNA]</scope>
    <source>
        <strain evidence="11">JCM 16925</strain>
    </source>
</reference>
<dbReference type="Proteomes" id="UP001499984">
    <property type="component" value="Unassembled WGS sequence"/>
</dbReference>